<proteinExistence type="predicted"/>
<accession>B2AD88</accession>
<evidence type="ECO:0000256" key="1">
    <source>
        <dbReference type="SAM" id="Coils"/>
    </source>
</evidence>
<reference evidence="2" key="1">
    <citation type="journal article" date="2008" name="Genome Biol.">
        <title>The genome sequence of the model ascomycete fungus Podospora anserina.</title>
        <authorList>
            <person name="Espagne E."/>
            <person name="Lespinet O."/>
            <person name="Malagnac F."/>
            <person name="Da Silva C."/>
            <person name="Jaillon O."/>
            <person name="Porcel B.M."/>
            <person name="Couloux A."/>
            <person name="Aury J.-M."/>
            <person name="Segurens B."/>
            <person name="Poulain J."/>
            <person name="Anthouard V."/>
            <person name="Grossetete S."/>
            <person name="Khalili H."/>
            <person name="Coppin E."/>
            <person name="Dequard-Chablat M."/>
            <person name="Picard M."/>
            <person name="Contamine V."/>
            <person name="Arnaise S."/>
            <person name="Bourdais A."/>
            <person name="Berteaux-Lecellier V."/>
            <person name="Gautheret D."/>
            <person name="de Vries R.P."/>
            <person name="Battaglia E."/>
            <person name="Coutinho P.M."/>
            <person name="Danchin E.G.J."/>
            <person name="Henrissat B."/>
            <person name="El Khoury R."/>
            <person name="Sainsard-Chanet A."/>
            <person name="Boivin A."/>
            <person name="Pinan-Lucarre B."/>
            <person name="Sellem C.H."/>
            <person name="Debuchy R."/>
            <person name="Wincker P."/>
            <person name="Weissenbach J."/>
            <person name="Silar P."/>
        </authorList>
    </citation>
    <scope>NUCLEOTIDE SEQUENCE [LARGE SCALE GENOMIC DNA]</scope>
    <source>
        <strain evidence="2">S mat+</strain>
    </source>
</reference>
<keyword evidence="1" id="KW-0175">Coiled coil</keyword>
<dbReference type="AlphaFoldDB" id="B2AD88"/>
<reference evidence="2" key="2">
    <citation type="submission" date="2008-07" db="EMBL/GenBank/DDBJ databases">
        <authorList>
            <person name="Genoscope - CEA"/>
        </authorList>
    </citation>
    <scope>NUCLEOTIDE SEQUENCE</scope>
    <source>
        <strain evidence="2">S mat+</strain>
    </source>
</reference>
<sequence>MVHYNDLGETVKVDVDLCALRFRFKDLGDPAGKRVWWASEEGGRAIEQIYKVWTQRFDEQLQQIHQARLVVAEEMDEAGDTEKSTFEELERVAGNINGLTKRLREAEKENGRLEALLDAYQSHPEAQKRMNATVLKGNETGIERIRKAIGALKQEYELQTEQLSRHNRRASSTWPIYDCARFSSIGGWPMDQGESHAG</sequence>
<protein>
    <submittedName>
        <fullName evidence="2">Podospora anserina S mat+ genomic DNA chromosome 4, supercontig 1</fullName>
    </submittedName>
</protein>
<name>B2AD88_PODAN</name>
<dbReference type="VEuPathDB" id="FungiDB:PODANS_4_415"/>
<dbReference type="GeneID" id="6187899"/>
<dbReference type="HOGENOM" id="CLU_1378657_0_0_1"/>
<organism evidence="2">
    <name type="scientific">Podospora anserina (strain S / ATCC MYA-4624 / DSM 980 / FGSC 10383)</name>
    <name type="common">Pleurage anserina</name>
    <dbReference type="NCBI Taxonomy" id="515849"/>
    <lineage>
        <taxon>Eukaryota</taxon>
        <taxon>Fungi</taxon>
        <taxon>Dikarya</taxon>
        <taxon>Ascomycota</taxon>
        <taxon>Pezizomycotina</taxon>
        <taxon>Sordariomycetes</taxon>
        <taxon>Sordariomycetidae</taxon>
        <taxon>Sordariales</taxon>
        <taxon>Podosporaceae</taxon>
        <taxon>Podospora</taxon>
        <taxon>Podospora anserina</taxon>
    </lineage>
</organism>
<dbReference type="KEGG" id="pan:PODANSg643"/>
<gene>
    <name evidence="2" type="ORF">PODANS_4_415</name>
</gene>
<dbReference type="EMBL" id="CU633454">
    <property type="protein sequence ID" value="CAP61403.1"/>
    <property type="molecule type" value="Genomic_DNA"/>
</dbReference>
<evidence type="ECO:0000313" key="2">
    <source>
        <dbReference type="EMBL" id="CAP61403.1"/>
    </source>
</evidence>
<feature type="coiled-coil region" evidence="1">
    <location>
        <begin position="89"/>
        <end position="169"/>
    </location>
</feature>
<dbReference type="RefSeq" id="XP_001903628.1">
    <property type="nucleotide sequence ID" value="XM_001903593.1"/>
</dbReference>